<accession>A0AAW4NC65</accession>
<evidence type="ECO:0000313" key="1">
    <source>
        <dbReference type="EMBL" id="MBV3409698.1"/>
    </source>
</evidence>
<name>A0AAW4NC65_9BACT</name>
<protein>
    <submittedName>
        <fullName evidence="1">Uncharacterized protein</fullName>
    </submittedName>
</protein>
<reference evidence="1" key="1">
    <citation type="submission" date="2021-06" db="EMBL/GenBank/DDBJ databases">
        <title>Collection of gut derived symbiotic bacterial strains cultured from healthy donors.</title>
        <authorList>
            <person name="Lin H."/>
            <person name="Littmann E."/>
            <person name="Pamer E.G."/>
        </authorList>
    </citation>
    <scope>NUCLEOTIDE SEQUENCE</scope>
    <source>
        <strain evidence="1">MSK.21.60</strain>
    </source>
</reference>
<dbReference type="RefSeq" id="WP_217752977.1">
    <property type="nucleotide sequence ID" value="NZ_JAHOEP010000094.1"/>
</dbReference>
<proteinExistence type="predicted"/>
<sequence>MVVRLYTFWLYNCIPPLESNHEANKFTARLLLHHFLSKENMEWLAQYAEFGLVNEQKLALVFVREVGAIDNATYRQLDSSITHARARLEIHKLCDLGFIEKKGQGRNTYYIRTSKVVSLGERLRPQGERLLPQLGTLCERLLPQHGTLCERIPPQHGTLCERIPPQHGTLCERIPPQHGTLGEKIPLQHGTLGEKIPPQHGTLGERYQGENERYQAFGERYQGANREELLLLLPDDIKKRIDEVGKRVPKDVLNKLVVDMCSIVPLSMDAFLYCYIEIQSHSKIRILRFCWKTISSSIGFRR</sequence>
<comment type="caution">
    <text evidence="1">The sequence shown here is derived from an EMBL/GenBank/DDBJ whole genome shotgun (WGS) entry which is preliminary data.</text>
</comment>
<dbReference type="AlphaFoldDB" id="A0AAW4NC65"/>
<evidence type="ECO:0000313" key="2">
    <source>
        <dbReference type="Proteomes" id="UP001196316"/>
    </source>
</evidence>
<dbReference type="EMBL" id="JAHOEP010000094">
    <property type="protein sequence ID" value="MBV3409698.1"/>
    <property type="molecule type" value="Genomic_DNA"/>
</dbReference>
<organism evidence="1 2">
    <name type="scientific">Segatella copri</name>
    <dbReference type="NCBI Taxonomy" id="165179"/>
    <lineage>
        <taxon>Bacteria</taxon>
        <taxon>Pseudomonadati</taxon>
        <taxon>Bacteroidota</taxon>
        <taxon>Bacteroidia</taxon>
        <taxon>Bacteroidales</taxon>
        <taxon>Prevotellaceae</taxon>
        <taxon>Segatella</taxon>
    </lineage>
</organism>
<gene>
    <name evidence="1" type="ORF">KSW80_15060</name>
</gene>
<dbReference type="Proteomes" id="UP001196316">
    <property type="component" value="Unassembled WGS sequence"/>
</dbReference>